<gene>
    <name evidence="6" type="ORF">BP5553_06762</name>
</gene>
<dbReference type="CDD" id="cd12148">
    <property type="entry name" value="fungal_TF_MHR"/>
    <property type="match status" value="1"/>
</dbReference>
<dbReference type="InterPro" id="IPR050613">
    <property type="entry name" value="Sec_Metabolite_Reg"/>
</dbReference>
<feature type="region of interest" description="Disordered" evidence="4">
    <location>
        <begin position="96"/>
        <end position="132"/>
    </location>
</feature>
<dbReference type="EMBL" id="NPIC01000005">
    <property type="protein sequence ID" value="RDL36150.1"/>
    <property type="molecule type" value="Genomic_DNA"/>
</dbReference>
<dbReference type="PROSITE" id="PS00463">
    <property type="entry name" value="ZN2_CY6_FUNGAL_1"/>
    <property type="match status" value="1"/>
</dbReference>
<reference evidence="6 7" key="1">
    <citation type="journal article" date="2018" name="IMA Fungus">
        <title>IMA Genome-F 9: Draft genome sequence of Annulohypoxylon stygium, Aspergillus mulundensis, Berkeleyomyces basicola (syn. Thielaviopsis basicola), Ceratocystis smalleyi, two Cercospora beticola strains, Coleophoma cylindrospora, Fusarium fracticaudum, Phialophora cf. hyalina, and Morchella septimelata.</title>
        <authorList>
            <person name="Wingfield B.D."/>
            <person name="Bills G.F."/>
            <person name="Dong Y."/>
            <person name="Huang W."/>
            <person name="Nel W.J."/>
            <person name="Swalarsk-Parry B.S."/>
            <person name="Vaghefi N."/>
            <person name="Wilken P.M."/>
            <person name="An Z."/>
            <person name="de Beer Z.W."/>
            <person name="De Vos L."/>
            <person name="Chen L."/>
            <person name="Duong T.A."/>
            <person name="Gao Y."/>
            <person name="Hammerbacher A."/>
            <person name="Kikkert J.R."/>
            <person name="Li Y."/>
            <person name="Li H."/>
            <person name="Li K."/>
            <person name="Li Q."/>
            <person name="Liu X."/>
            <person name="Ma X."/>
            <person name="Naidoo K."/>
            <person name="Pethybridge S.J."/>
            <person name="Sun J."/>
            <person name="Steenkamp E.T."/>
            <person name="van der Nest M.A."/>
            <person name="van Wyk S."/>
            <person name="Wingfield M.J."/>
            <person name="Xiong C."/>
            <person name="Yue Q."/>
            <person name="Zhang X."/>
        </authorList>
    </citation>
    <scope>NUCLEOTIDE SEQUENCE [LARGE SCALE GENOMIC DNA]</scope>
    <source>
        <strain evidence="6 7">BP 5553</strain>
    </source>
</reference>
<evidence type="ECO:0000256" key="3">
    <source>
        <dbReference type="ARBA" id="ARBA00023242"/>
    </source>
</evidence>
<evidence type="ECO:0000256" key="1">
    <source>
        <dbReference type="ARBA" id="ARBA00004123"/>
    </source>
</evidence>
<dbReference type="RefSeq" id="XP_031868806.1">
    <property type="nucleotide sequence ID" value="XM_032015385.1"/>
</dbReference>
<keyword evidence="2" id="KW-0479">Metal-binding</keyword>
<dbReference type="SUPFAM" id="SSF57701">
    <property type="entry name" value="Zn2/Cys6 DNA-binding domain"/>
    <property type="match status" value="1"/>
</dbReference>
<comment type="caution">
    <text evidence="6">The sequence shown here is derived from an EMBL/GenBank/DDBJ whole genome shotgun (WGS) entry which is preliminary data.</text>
</comment>
<dbReference type="SMART" id="SM00906">
    <property type="entry name" value="Fungal_trans"/>
    <property type="match status" value="1"/>
</dbReference>
<dbReference type="GeneID" id="43599611"/>
<proteinExistence type="predicted"/>
<evidence type="ECO:0000256" key="2">
    <source>
        <dbReference type="ARBA" id="ARBA00022723"/>
    </source>
</evidence>
<dbReference type="PANTHER" id="PTHR31001">
    <property type="entry name" value="UNCHARACTERIZED TRANSCRIPTIONAL REGULATORY PROTEIN"/>
    <property type="match status" value="1"/>
</dbReference>
<evidence type="ECO:0000256" key="4">
    <source>
        <dbReference type="SAM" id="MobiDB-lite"/>
    </source>
</evidence>
<keyword evidence="3" id="KW-0539">Nucleus</keyword>
<dbReference type="SMART" id="SM00066">
    <property type="entry name" value="GAL4"/>
    <property type="match status" value="1"/>
</dbReference>
<dbReference type="InterPro" id="IPR007219">
    <property type="entry name" value="XnlR_reg_dom"/>
</dbReference>
<comment type="subcellular location">
    <subcellularLocation>
        <location evidence="1">Nucleus</location>
    </subcellularLocation>
</comment>
<evidence type="ECO:0000259" key="5">
    <source>
        <dbReference type="PROSITE" id="PS50048"/>
    </source>
</evidence>
<dbReference type="GO" id="GO:0006351">
    <property type="term" value="P:DNA-templated transcription"/>
    <property type="evidence" value="ECO:0007669"/>
    <property type="project" value="InterPro"/>
</dbReference>
<dbReference type="GO" id="GO:0000981">
    <property type="term" value="F:DNA-binding transcription factor activity, RNA polymerase II-specific"/>
    <property type="evidence" value="ECO:0007669"/>
    <property type="project" value="InterPro"/>
</dbReference>
<organism evidence="6 7">
    <name type="scientific">Venustampulla echinocandica</name>
    <dbReference type="NCBI Taxonomy" id="2656787"/>
    <lineage>
        <taxon>Eukaryota</taxon>
        <taxon>Fungi</taxon>
        <taxon>Dikarya</taxon>
        <taxon>Ascomycota</taxon>
        <taxon>Pezizomycotina</taxon>
        <taxon>Leotiomycetes</taxon>
        <taxon>Helotiales</taxon>
        <taxon>Pleuroascaceae</taxon>
        <taxon>Venustampulla</taxon>
    </lineage>
</organism>
<dbReference type="CDD" id="cd00067">
    <property type="entry name" value="GAL4"/>
    <property type="match status" value="1"/>
</dbReference>
<dbReference type="InterPro" id="IPR036864">
    <property type="entry name" value="Zn2-C6_fun-type_DNA-bd_sf"/>
</dbReference>
<dbReference type="OrthoDB" id="762982at2759"/>
<keyword evidence="7" id="KW-1185">Reference proteome</keyword>
<dbReference type="AlphaFoldDB" id="A0A370TKU4"/>
<dbReference type="PROSITE" id="PS50048">
    <property type="entry name" value="ZN2_CY6_FUNGAL_2"/>
    <property type="match status" value="1"/>
</dbReference>
<dbReference type="PANTHER" id="PTHR31001:SF49">
    <property type="entry name" value="ZN(II)2CYS6 TRANSCRIPTION FACTOR (EUROFUNG)"/>
    <property type="match status" value="1"/>
</dbReference>
<dbReference type="GO" id="GO:0008270">
    <property type="term" value="F:zinc ion binding"/>
    <property type="evidence" value="ECO:0007669"/>
    <property type="project" value="InterPro"/>
</dbReference>
<dbReference type="GO" id="GO:0005634">
    <property type="term" value="C:nucleus"/>
    <property type="evidence" value="ECO:0007669"/>
    <property type="project" value="UniProtKB-SubCell"/>
</dbReference>
<dbReference type="Gene3D" id="4.10.240.10">
    <property type="entry name" value="Zn(2)-C6 fungal-type DNA-binding domain"/>
    <property type="match status" value="1"/>
</dbReference>
<accession>A0A370TKU4</accession>
<evidence type="ECO:0000313" key="7">
    <source>
        <dbReference type="Proteomes" id="UP000254866"/>
    </source>
</evidence>
<sequence length="775" mass="87644">MSMSLAAKQQQRKAARNLRAPLSCGPCRARKLKCNREEPCQNCTVRKETHSCVYGGSRCNISKNGAGAASVIRPLHVESMQKRIDRLEALVTSLASKGQDLGEPRVTPPRDTMPNGSKTDTKSADPQWGNDHSFDEIRHGVGVMKVSESHSEYRGTTHWGDVFQELNELKNVWGQVQEEQDSINLHTAFSGPAGGPPLLYGPVKPVSFEELLASVPARPALDKLIEKFFDEKDSPVPTFHMLHKPTFMQQYEEHWKTPKATKPMWLGLLFSVLSLVMLSYHLLEEEPPEYEGDSDSLSELYRLRTTQCVMLADVTKCVPYTLETLVFNAIVEQARKSDGGNGVWTMFGLITRIALQMGYHRLAACDDPPRTLLTSINRDPSQYPEISPLQGEMRRRVWFFVVRLDGLLSFQVGLPSNIRKEFYDTEQPRNIHDWELYEGMTELPPSRPNSEVTPISYLLAKNRILRSLGEIAHLLSALGPYSYDAVLKLDDDLAQSQTEVPPYLQMRPLEESMDDAPSLINRRIQLEILFHQGMCVLHRKFMAQGRLDGRFEPSRNRCIRSALSLLSLQHFLFQQAQATTKDMVRSTRHWYRFSYTSQDFILAAMILCLELRHRRVAEAANVRLTPESDDEQQGSMVLSLQKASRAWNVAQGSLREARKVYRVLSHMLEMLGIFEDDNSKVLEAAVITPPDPAQLLPPQDSPLFVDGQIPVPEADFNIDWAMWDSFIEGTSFDDVYGAMLTPPTTNSMNTGSFQFELDQLNSDLPLQGATFPPIE</sequence>
<feature type="domain" description="Zn(2)-C6 fungal-type" evidence="5">
    <location>
        <begin position="23"/>
        <end position="54"/>
    </location>
</feature>
<dbReference type="STRING" id="2656787.A0A370TKU4"/>
<dbReference type="Pfam" id="PF04082">
    <property type="entry name" value="Fungal_trans"/>
    <property type="match status" value="1"/>
</dbReference>
<dbReference type="InterPro" id="IPR001138">
    <property type="entry name" value="Zn2Cys6_DnaBD"/>
</dbReference>
<evidence type="ECO:0000313" key="6">
    <source>
        <dbReference type="EMBL" id="RDL36150.1"/>
    </source>
</evidence>
<dbReference type="GO" id="GO:0003677">
    <property type="term" value="F:DNA binding"/>
    <property type="evidence" value="ECO:0007669"/>
    <property type="project" value="InterPro"/>
</dbReference>
<dbReference type="Proteomes" id="UP000254866">
    <property type="component" value="Unassembled WGS sequence"/>
</dbReference>
<protein>
    <recommendedName>
        <fullName evidence="5">Zn(2)-C6 fungal-type domain-containing protein</fullName>
    </recommendedName>
</protein>
<name>A0A370TKU4_9HELO</name>